<dbReference type="PANTHER" id="PTHR43708:SF5">
    <property type="entry name" value="CONSERVED EXPRESSED OXIDOREDUCTASE (EUROFUNG)-RELATED"/>
    <property type="match status" value="1"/>
</dbReference>
<dbReference type="InterPro" id="IPR036291">
    <property type="entry name" value="NAD(P)-bd_dom_sf"/>
</dbReference>
<evidence type="ECO:0000259" key="4">
    <source>
        <dbReference type="Pfam" id="PF22725"/>
    </source>
</evidence>
<sequence length="325" mass="35455">MLKMAIIGQEGHYNYAMEGLAERNDIKLCAIAPGQTGGDISALKQRTAPFSPRIYANHGELLAAERPDIAVINPVFCYTAGITMACLRAGAHCFSEKPVATELHDLDALRECYAHSGRALCGMFGIKGEPWFQALKAAVNAGEIGEVRQIHGQKSYRMGTRPEFYSKRALFGGLIPWVAIHAVDWAMEIGGHCQSVAASHSTRANRGNGEMEATSALLMELDNGVIATVTADFLRPTASARHDDDRLRVTGTQGMIEAIDGKVYLENDKPRRELELPARESYFSRFVDAILDGSAEPLAQEAFEVTRVCLLARQSADEGTRISID</sequence>
<organism evidence="5 6">
    <name type="scientific">Candidatus Fimadaptatus faecigallinarum</name>
    <dbReference type="NCBI Taxonomy" id="2840814"/>
    <lineage>
        <taxon>Bacteria</taxon>
        <taxon>Bacillati</taxon>
        <taxon>Bacillota</taxon>
        <taxon>Clostridia</taxon>
        <taxon>Eubacteriales</taxon>
        <taxon>Candidatus Fimadaptatus</taxon>
    </lineage>
</organism>
<dbReference type="SUPFAM" id="SSF51735">
    <property type="entry name" value="NAD(P)-binding Rossmann-fold domains"/>
    <property type="match status" value="1"/>
</dbReference>
<dbReference type="EMBL" id="DVNK01000051">
    <property type="protein sequence ID" value="HIU47273.1"/>
    <property type="molecule type" value="Genomic_DNA"/>
</dbReference>
<dbReference type="Gene3D" id="3.30.360.10">
    <property type="entry name" value="Dihydrodipicolinate Reductase, domain 2"/>
    <property type="match status" value="1"/>
</dbReference>
<dbReference type="AlphaFoldDB" id="A0A9D1S5K3"/>
<evidence type="ECO:0000313" key="5">
    <source>
        <dbReference type="EMBL" id="HIU47273.1"/>
    </source>
</evidence>
<dbReference type="SUPFAM" id="SSF55347">
    <property type="entry name" value="Glyceraldehyde-3-phosphate dehydrogenase-like, C-terminal domain"/>
    <property type="match status" value="1"/>
</dbReference>
<evidence type="ECO:0000256" key="2">
    <source>
        <dbReference type="ARBA" id="ARBA00023002"/>
    </source>
</evidence>
<dbReference type="PANTHER" id="PTHR43708">
    <property type="entry name" value="CONSERVED EXPRESSED OXIDOREDUCTASE (EUROFUNG)"/>
    <property type="match status" value="1"/>
</dbReference>
<dbReference type="Pfam" id="PF22725">
    <property type="entry name" value="GFO_IDH_MocA_C3"/>
    <property type="match status" value="1"/>
</dbReference>
<reference evidence="5" key="1">
    <citation type="submission" date="2020-10" db="EMBL/GenBank/DDBJ databases">
        <authorList>
            <person name="Gilroy R."/>
        </authorList>
    </citation>
    <scope>NUCLEOTIDE SEQUENCE</scope>
    <source>
        <strain evidence="5">ChiSxjej2B14-8506</strain>
    </source>
</reference>
<dbReference type="Gene3D" id="3.40.50.720">
    <property type="entry name" value="NAD(P)-binding Rossmann-like Domain"/>
    <property type="match status" value="1"/>
</dbReference>
<evidence type="ECO:0000256" key="1">
    <source>
        <dbReference type="ARBA" id="ARBA00010928"/>
    </source>
</evidence>
<proteinExistence type="inferred from homology"/>
<dbReference type="GO" id="GO:0000166">
    <property type="term" value="F:nucleotide binding"/>
    <property type="evidence" value="ECO:0007669"/>
    <property type="project" value="InterPro"/>
</dbReference>
<comment type="caution">
    <text evidence="5">The sequence shown here is derived from an EMBL/GenBank/DDBJ whole genome shotgun (WGS) entry which is preliminary data.</text>
</comment>
<evidence type="ECO:0000259" key="3">
    <source>
        <dbReference type="Pfam" id="PF01408"/>
    </source>
</evidence>
<evidence type="ECO:0000313" key="6">
    <source>
        <dbReference type="Proteomes" id="UP000824123"/>
    </source>
</evidence>
<feature type="domain" description="GFO/IDH/MocA-like oxidoreductase" evidence="4">
    <location>
        <begin position="132"/>
        <end position="257"/>
    </location>
</feature>
<dbReference type="InterPro" id="IPR000683">
    <property type="entry name" value="Gfo/Idh/MocA-like_OxRdtase_N"/>
</dbReference>
<gene>
    <name evidence="5" type="ORF">IAC59_08435</name>
</gene>
<dbReference type="Pfam" id="PF01408">
    <property type="entry name" value="GFO_IDH_MocA"/>
    <property type="match status" value="1"/>
</dbReference>
<feature type="domain" description="Gfo/Idh/MocA-like oxidoreductase N-terminal" evidence="3">
    <location>
        <begin position="47"/>
        <end position="119"/>
    </location>
</feature>
<accession>A0A9D1S5K3</accession>
<comment type="similarity">
    <text evidence="1">Belongs to the Gfo/Idh/MocA family.</text>
</comment>
<dbReference type="InterPro" id="IPR055170">
    <property type="entry name" value="GFO_IDH_MocA-like_dom"/>
</dbReference>
<name>A0A9D1S5K3_9FIRM</name>
<keyword evidence="2" id="KW-0560">Oxidoreductase</keyword>
<dbReference type="GO" id="GO:0016491">
    <property type="term" value="F:oxidoreductase activity"/>
    <property type="evidence" value="ECO:0007669"/>
    <property type="project" value="UniProtKB-KW"/>
</dbReference>
<protein>
    <submittedName>
        <fullName evidence="5">Gfo/Idh/MocA family oxidoreductase</fullName>
    </submittedName>
</protein>
<dbReference type="Proteomes" id="UP000824123">
    <property type="component" value="Unassembled WGS sequence"/>
</dbReference>
<dbReference type="InterPro" id="IPR051317">
    <property type="entry name" value="Gfo/Idh/MocA_oxidoreduct"/>
</dbReference>
<reference evidence="5" key="2">
    <citation type="journal article" date="2021" name="PeerJ">
        <title>Extensive microbial diversity within the chicken gut microbiome revealed by metagenomics and culture.</title>
        <authorList>
            <person name="Gilroy R."/>
            <person name="Ravi A."/>
            <person name="Getino M."/>
            <person name="Pursley I."/>
            <person name="Horton D.L."/>
            <person name="Alikhan N.F."/>
            <person name="Baker D."/>
            <person name="Gharbi K."/>
            <person name="Hall N."/>
            <person name="Watson M."/>
            <person name="Adriaenssens E.M."/>
            <person name="Foster-Nyarko E."/>
            <person name="Jarju S."/>
            <person name="Secka A."/>
            <person name="Antonio M."/>
            <person name="Oren A."/>
            <person name="Chaudhuri R.R."/>
            <person name="La Ragione R."/>
            <person name="Hildebrand F."/>
            <person name="Pallen M.J."/>
        </authorList>
    </citation>
    <scope>NUCLEOTIDE SEQUENCE</scope>
    <source>
        <strain evidence="5">ChiSxjej2B14-8506</strain>
    </source>
</reference>